<name>A0AAP4VLW2_9BURK</name>
<dbReference type="GeneID" id="93191268"/>
<dbReference type="Proteomes" id="UP001172109">
    <property type="component" value="Unassembled WGS sequence"/>
</dbReference>
<comment type="caution">
    <text evidence="1">The sequence shown here is derived from an EMBL/GenBank/DDBJ whole genome shotgun (WGS) entry which is preliminary data.</text>
</comment>
<gene>
    <name evidence="1" type="ORF">QZM56_23670</name>
</gene>
<evidence type="ECO:0008006" key="3">
    <source>
        <dbReference type="Google" id="ProtNLM"/>
    </source>
</evidence>
<evidence type="ECO:0000313" key="2">
    <source>
        <dbReference type="Proteomes" id="UP001172109"/>
    </source>
</evidence>
<dbReference type="EMBL" id="JAUJQS010000018">
    <property type="protein sequence ID" value="MDN7567511.1"/>
    <property type="molecule type" value="Genomic_DNA"/>
</dbReference>
<dbReference type="PROSITE" id="PS51257">
    <property type="entry name" value="PROKAR_LIPOPROTEIN"/>
    <property type="match status" value="1"/>
</dbReference>
<sequence length="40" mass="4268">MENRKMDGVFIGALVLFTALILGLIAGCDKLVQYGRGGRA</sequence>
<organism evidence="1 2">
    <name type="scientific">Burkholderia contaminans</name>
    <dbReference type="NCBI Taxonomy" id="488447"/>
    <lineage>
        <taxon>Bacteria</taxon>
        <taxon>Pseudomonadati</taxon>
        <taxon>Pseudomonadota</taxon>
        <taxon>Betaproteobacteria</taxon>
        <taxon>Burkholderiales</taxon>
        <taxon>Burkholderiaceae</taxon>
        <taxon>Burkholderia</taxon>
        <taxon>Burkholderia cepacia complex</taxon>
    </lineage>
</organism>
<evidence type="ECO:0000313" key="1">
    <source>
        <dbReference type="EMBL" id="MDN7567511.1"/>
    </source>
</evidence>
<dbReference type="AlphaFoldDB" id="A0AAP4VLW2"/>
<reference evidence="1" key="1">
    <citation type="submission" date="2023-07" db="EMBL/GenBank/DDBJ databases">
        <title>A collection of bacterial strains from the Burkholderia cepacia Research Laboratory and Repository.</title>
        <authorList>
            <person name="Lipuma J."/>
            <person name="Spilker T."/>
            <person name="Caverly L."/>
        </authorList>
    </citation>
    <scope>NUCLEOTIDE SEQUENCE</scope>
    <source>
        <strain evidence="1">AU44979</strain>
    </source>
</reference>
<accession>A0AAP4VLW2</accession>
<protein>
    <recommendedName>
        <fullName evidence="3">Potassium-transporting ATPase subunit A</fullName>
    </recommendedName>
</protein>
<proteinExistence type="predicted"/>
<dbReference type="RefSeq" id="WP_256093628.1">
    <property type="nucleotide sequence ID" value="NZ_AP018358.1"/>
</dbReference>